<evidence type="ECO:0000256" key="1">
    <source>
        <dbReference type="SAM" id="MobiDB-lite"/>
    </source>
</evidence>
<protein>
    <submittedName>
        <fullName evidence="3">Ubiquinone oxidoreductase 20 kd subunit</fullName>
    </submittedName>
</protein>
<reference evidence="3" key="1">
    <citation type="submission" date="2023-03" db="EMBL/GenBank/DDBJ databases">
        <title>Massive genome expansion in bonnet fungi (Mycena s.s.) driven by repeated elements and novel gene families across ecological guilds.</title>
        <authorList>
            <consortium name="Lawrence Berkeley National Laboratory"/>
            <person name="Harder C.B."/>
            <person name="Miyauchi S."/>
            <person name="Viragh M."/>
            <person name="Kuo A."/>
            <person name="Thoen E."/>
            <person name="Andreopoulos B."/>
            <person name="Lu D."/>
            <person name="Skrede I."/>
            <person name="Drula E."/>
            <person name="Henrissat B."/>
            <person name="Morin E."/>
            <person name="Kohler A."/>
            <person name="Barry K."/>
            <person name="LaButti K."/>
            <person name="Morin E."/>
            <person name="Salamov A."/>
            <person name="Lipzen A."/>
            <person name="Mereny Z."/>
            <person name="Hegedus B."/>
            <person name="Baldrian P."/>
            <person name="Stursova M."/>
            <person name="Weitz H."/>
            <person name="Taylor A."/>
            <person name="Grigoriev I.V."/>
            <person name="Nagy L.G."/>
            <person name="Martin F."/>
            <person name="Kauserud H."/>
        </authorList>
    </citation>
    <scope>NUCLEOTIDE SEQUENCE</scope>
    <source>
        <strain evidence="3">CBHHK002</strain>
    </source>
</reference>
<dbReference type="Gene3D" id="2.60.260.40">
    <property type="entry name" value="q5lls5 like domains"/>
    <property type="match status" value="1"/>
</dbReference>
<evidence type="ECO:0000259" key="2">
    <source>
        <dbReference type="Pfam" id="PF10276"/>
    </source>
</evidence>
<dbReference type="Pfam" id="PF10276">
    <property type="entry name" value="zf-CHCC"/>
    <property type="match status" value="1"/>
</dbReference>
<keyword evidence="3" id="KW-0830">Ubiquinone</keyword>
<sequence length="152" mass="16398">MSLSLRRILHVARRTQIRSLASSTPVVPVETPATTLQAPNAPATWSTNQQPRPGPASSPRFEQTAMELQPNPLSAMALVNDVPVNMVHARRAVCDGGGGPLGHPKIYINLDLPGPRPCGYDNAVPSSLLLADSSALFFSYCGLRFEQVHDHH</sequence>
<dbReference type="PANTHER" id="PTHR13156:SF0">
    <property type="entry name" value="NADH DEHYDROGENASE [UBIQUINONE] IRON-SULFUR PROTEIN 6, MITOCHONDRIAL"/>
    <property type="match status" value="1"/>
</dbReference>
<dbReference type="GO" id="GO:0005739">
    <property type="term" value="C:mitochondrion"/>
    <property type="evidence" value="ECO:0007669"/>
    <property type="project" value="GOC"/>
</dbReference>
<accession>A0AAD7EXJ4</accession>
<dbReference type="PANTHER" id="PTHR13156">
    <property type="entry name" value="NADH-UBIQUINONE OXIDOREDUCTASE 13 KD-A SUBUNIT"/>
    <property type="match status" value="1"/>
</dbReference>
<dbReference type="GO" id="GO:0006120">
    <property type="term" value="P:mitochondrial electron transport, NADH to ubiquinone"/>
    <property type="evidence" value="ECO:0007669"/>
    <property type="project" value="TreeGrafter"/>
</dbReference>
<organism evidence="3 4">
    <name type="scientific">Mycena albidolilacea</name>
    <dbReference type="NCBI Taxonomy" id="1033008"/>
    <lineage>
        <taxon>Eukaryota</taxon>
        <taxon>Fungi</taxon>
        <taxon>Dikarya</taxon>
        <taxon>Basidiomycota</taxon>
        <taxon>Agaricomycotina</taxon>
        <taxon>Agaricomycetes</taxon>
        <taxon>Agaricomycetidae</taxon>
        <taxon>Agaricales</taxon>
        <taxon>Marasmiineae</taxon>
        <taxon>Mycenaceae</taxon>
        <taxon>Mycena</taxon>
    </lineage>
</organism>
<feature type="region of interest" description="Disordered" evidence="1">
    <location>
        <begin position="21"/>
        <end position="60"/>
    </location>
</feature>
<keyword evidence="4" id="KW-1185">Reference proteome</keyword>
<name>A0AAD7EXJ4_9AGAR</name>
<evidence type="ECO:0000313" key="3">
    <source>
        <dbReference type="EMBL" id="KAJ7357360.1"/>
    </source>
</evidence>
<evidence type="ECO:0000313" key="4">
    <source>
        <dbReference type="Proteomes" id="UP001218218"/>
    </source>
</evidence>
<dbReference type="Proteomes" id="UP001218218">
    <property type="component" value="Unassembled WGS sequence"/>
</dbReference>
<dbReference type="AlphaFoldDB" id="A0AAD7EXJ4"/>
<comment type="caution">
    <text evidence="3">The sequence shown here is derived from an EMBL/GenBank/DDBJ whole genome shotgun (WGS) entry which is preliminary data.</text>
</comment>
<proteinExistence type="predicted"/>
<dbReference type="InterPro" id="IPR019401">
    <property type="entry name" value="Znf_CHCC"/>
</dbReference>
<gene>
    <name evidence="3" type="ORF">DFH08DRAFT_482266</name>
</gene>
<feature type="domain" description="Zinc finger CHCC-type" evidence="2">
    <location>
        <begin position="90"/>
        <end position="120"/>
    </location>
</feature>
<dbReference type="EMBL" id="JARIHO010000008">
    <property type="protein sequence ID" value="KAJ7357360.1"/>
    <property type="molecule type" value="Genomic_DNA"/>
</dbReference>
<feature type="compositionally biased region" description="Low complexity" evidence="1">
    <location>
        <begin position="24"/>
        <end position="35"/>
    </location>
</feature>